<dbReference type="InParanoid" id="A0A1V9XRD6"/>
<dbReference type="InterPro" id="IPR035445">
    <property type="entry name" value="GYF-like_dom_sf"/>
</dbReference>
<dbReference type="SMART" id="SM00444">
    <property type="entry name" value="GYF"/>
    <property type="match status" value="1"/>
</dbReference>
<feature type="domain" description="GYF" evidence="2">
    <location>
        <begin position="280"/>
        <end position="336"/>
    </location>
</feature>
<organism evidence="3 4">
    <name type="scientific">Tropilaelaps mercedesae</name>
    <dbReference type="NCBI Taxonomy" id="418985"/>
    <lineage>
        <taxon>Eukaryota</taxon>
        <taxon>Metazoa</taxon>
        <taxon>Ecdysozoa</taxon>
        <taxon>Arthropoda</taxon>
        <taxon>Chelicerata</taxon>
        <taxon>Arachnida</taxon>
        <taxon>Acari</taxon>
        <taxon>Parasitiformes</taxon>
        <taxon>Mesostigmata</taxon>
        <taxon>Gamasina</taxon>
        <taxon>Dermanyssoidea</taxon>
        <taxon>Laelapidae</taxon>
        <taxon>Tropilaelaps</taxon>
    </lineage>
</organism>
<dbReference type="PANTHER" id="PTHR13138">
    <property type="entry name" value="PROTEIN LIN1"/>
    <property type="match status" value="1"/>
</dbReference>
<feature type="compositionally biased region" description="Polar residues" evidence="1">
    <location>
        <begin position="13"/>
        <end position="24"/>
    </location>
</feature>
<dbReference type="Proteomes" id="UP000192247">
    <property type="component" value="Unassembled WGS sequence"/>
</dbReference>
<dbReference type="Gene3D" id="3.30.1490.40">
    <property type="match status" value="1"/>
</dbReference>
<dbReference type="GO" id="GO:0005682">
    <property type="term" value="C:U5 snRNP"/>
    <property type="evidence" value="ECO:0007669"/>
    <property type="project" value="InterPro"/>
</dbReference>
<protein>
    <submittedName>
        <fullName evidence="3">CD2 antigen cytoplasmic tail-binding protein 2-like</fullName>
    </submittedName>
</protein>
<dbReference type="OrthoDB" id="331341at2759"/>
<evidence type="ECO:0000256" key="1">
    <source>
        <dbReference type="SAM" id="MobiDB-lite"/>
    </source>
</evidence>
<keyword evidence="4" id="KW-1185">Reference proteome</keyword>
<evidence type="ECO:0000313" key="4">
    <source>
        <dbReference type="Proteomes" id="UP000192247"/>
    </source>
</evidence>
<dbReference type="EMBL" id="MNPL01005380">
    <property type="protein sequence ID" value="OQR76050.1"/>
    <property type="molecule type" value="Genomic_DNA"/>
</dbReference>
<dbReference type="CDD" id="cd00072">
    <property type="entry name" value="GYF"/>
    <property type="match status" value="1"/>
</dbReference>
<dbReference type="Pfam" id="PF02213">
    <property type="entry name" value="GYF"/>
    <property type="match status" value="1"/>
</dbReference>
<dbReference type="InterPro" id="IPR039905">
    <property type="entry name" value="CD2BP2/Lin1"/>
</dbReference>
<evidence type="ECO:0000259" key="2">
    <source>
        <dbReference type="PROSITE" id="PS50829"/>
    </source>
</evidence>
<gene>
    <name evidence="3" type="ORF">BIW11_08018</name>
</gene>
<name>A0A1V9XRD6_9ACAR</name>
<dbReference type="SUPFAM" id="SSF55277">
    <property type="entry name" value="GYF domain"/>
    <property type="match status" value="1"/>
</dbReference>
<dbReference type="FunFam" id="3.30.1490.40:FF:000005">
    <property type="entry name" value="CD2 antigen cytoplasmic tail-binding protein 2"/>
    <property type="match status" value="1"/>
</dbReference>
<feature type="region of interest" description="Disordered" evidence="1">
    <location>
        <begin position="1"/>
        <end position="35"/>
    </location>
</feature>
<dbReference type="FunCoup" id="A0A1V9XRD6">
    <property type="interactions" value="1426"/>
</dbReference>
<evidence type="ECO:0000313" key="3">
    <source>
        <dbReference type="EMBL" id="OQR76050.1"/>
    </source>
</evidence>
<dbReference type="AlphaFoldDB" id="A0A1V9XRD6"/>
<dbReference type="PANTHER" id="PTHR13138:SF3">
    <property type="entry name" value="CD2 ANTIGEN CYTOPLASMIC TAIL-BINDING PROTEIN 2"/>
    <property type="match status" value="1"/>
</dbReference>
<dbReference type="STRING" id="418985.A0A1V9XRD6"/>
<reference evidence="3 4" key="1">
    <citation type="journal article" date="2017" name="Gigascience">
        <title>Draft genome of the honey bee ectoparasitic mite, Tropilaelaps mercedesae, is shaped by the parasitic life history.</title>
        <authorList>
            <person name="Dong X."/>
            <person name="Armstrong S.D."/>
            <person name="Xia D."/>
            <person name="Makepeace B.L."/>
            <person name="Darby A.C."/>
            <person name="Kadowaki T."/>
        </authorList>
    </citation>
    <scope>NUCLEOTIDE SEQUENCE [LARGE SCALE GENOMIC DNA]</scope>
    <source>
        <strain evidence="3">Wuxi-XJTLU</strain>
    </source>
</reference>
<dbReference type="InterPro" id="IPR003169">
    <property type="entry name" value="GYF"/>
</dbReference>
<proteinExistence type="predicted"/>
<sequence>MRPGRGRHAEDQAGSSRRQSNHSYLSGDEDEHSCPFEAKKAKINSLDSDEEDEHEIEKEKYNVANAETDRMFDGQEKATIAFDGETKITAFNMEEEMQEGHFDKEGTFIFRKEKDELRDGWLDNIDWVEVKEREEAETKAFPDSPNSNSNDANDIDVKEIYSKMLEVIRPGENVLQCIKRLGGGQPSNKTNRKEKKKLNSNQQMVLDKIVGLANDILATGDMDIYQKTYEQLKFALAPKKDTACMDIFAEDDAPVEEVKASYGPSTSAERKDLSDVLKRQVMWEYKWDDADSSKVYGPYSSEDMLAWREQGYFGDGVYVRKVNEEKFYSSKRIDFDLYI</sequence>
<accession>A0A1V9XRD6</accession>
<comment type="caution">
    <text evidence="3">The sequence shown here is derived from an EMBL/GenBank/DDBJ whole genome shotgun (WGS) entry which is preliminary data.</text>
</comment>
<dbReference type="PROSITE" id="PS50829">
    <property type="entry name" value="GYF"/>
    <property type="match status" value="1"/>
</dbReference>